<accession>A0A6J5NE18</accession>
<organism evidence="2">
    <name type="scientific">uncultured Caudovirales phage</name>
    <dbReference type="NCBI Taxonomy" id="2100421"/>
    <lineage>
        <taxon>Viruses</taxon>
        <taxon>Duplodnaviria</taxon>
        <taxon>Heunggongvirae</taxon>
        <taxon>Uroviricota</taxon>
        <taxon>Caudoviricetes</taxon>
        <taxon>Peduoviridae</taxon>
        <taxon>Maltschvirus</taxon>
        <taxon>Maltschvirus maltsch</taxon>
    </lineage>
</organism>
<sequence>MNEFFEEERHRCEVFQVLRWRAQDRNKSSDYLQLVRKMRGGNAADKLEKDCREQWERGARGLKGDWRDK</sequence>
<dbReference type="EMBL" id="LR796382">
    <property type="protein sequence ID" value="CAB4140164.1"/>
    <property type="molecule type" value="Genomic_DNA"/>
</dbReference>
<dbReference type="Pfam" id="PF24751">
    <property type="entry name" value="DUF7696"/>
    <property type="match status" value="1"/>
</dbReference>
<protein>
    <submittedName>
        <fullName evidence="2">Uncharacterized protein</fullName>
    </submittedName>
</protein>
<evidence type="ECO:0000313" key="1">
    <source>
        <dbReference type="EMBL" id="CAB4140164.1"/>
    </source>
</evidence>
<name>A0A6J5NE18_9CAUD</name>
<gene>
    <name evidence="1" type="ORF">UFOVP409_15</name>
    <name evidence="2" type="ORF">UFOVP684_20</name>
</gene>
<dbReference type="InterPro" id="IPR056113">
    <property type="entry name" value="DUF7696"/>
</dbReference>
<evidence type="ECO:0000313" key="2">
    <source>
        <dbReference type="EMBL" id="CAB4157389.1"/>
    </source>
</evidence>
<proteinExistence type="predicted"/>
<dbReference type="EMBL" id="LR796652">
    <property type="protein sequence ID" value="CAB4157389.1"/>
    <property type="molecule type" value="Genomic_DNA"/>
</dbReference>
<reference evidence="2" key="1">
    <citation type="submission" date="2020-04" db="EMBL/GenBank/DDBJ databases">
        <authorList>
            <person name="Chiriac C."/>
            <person name="Salcher M."/>
            <person name="Ghai R."/>
            <person name="Kavagutti S V."/>
        </authorList>
    </citation>
    <scope>NUCLEOTIDE SEQUENCE</scope>
</reference>